<evidence type="ECO:0000259" key="1">
    <source>
        <dbReference type="Pfam" id="PF01443"/>
    </source>
</evidence>
<dbReference type="Pfam" id="PF01443">
    <property type="entry name" value="Viral_helicase1"/>
    <property type="match status" value="1"/>
</dbReference>
<evidence type="ECO:0000313" key="3">
    <source>
        <dbReference type="Proteomes" id="UP000299102"/>
    </source>
</evidence>
<protein>
    <recommendedName>
        <fullName evidence="1">(+)RNA virus helicase C-terminal domain-containing protein</fullName>
    </recommendedName>
</protein>
<accession>A0A4C1Y8C2</accession>
<dbReference type="Gene3D" id="3.40.50.300">
    <property type="entry name" value="P-loop containing nucleotide triphosphate hydrolases"/>
    <property type="match status" value="1"/>
</dbReference>
<dbReference type="InterPro" id="IPR027351">
    <property type="entry name" value="(+)RNA_virus_helicase_core_dom"/>
</dbReference>
<dbReference type="GO" id="GO:0005524">
    <property type="term" value="F:ATP binding"/>
    <property type="evidence" value="ECO:0007669"/>
    <property type="project" value="InterPro"/>
</dbReference>
<proteinExistence type="predicted"/>
<reference evidence="2 3" key="1">
    <citation type="journal article" date="2019" name="Commun. Biol.">
        <title>The bagworm genome reveals a unique fibroin gene that provides high tensile strength.</title>
        <authorList>
            <person name="Kono N."/>
            <person name="Nakamura H."/>
            <person name="Ohtoshi R."/>
            <person name="Tomita M."/>
            <person name="Numata K."/>
            <person name="Arakawa K."/>
        </authorList>
    </citation>
    <scope>NUCLEOTIDE SEQUENCE [LARGE SCALE GENOMIC DNA]</scope>
</reference>
<organism evidence="2 3">
    <name type="scientific">Eumeta variegata</name>
    <name type="common">Bagworm moth</name>
    <name type="synonym">Eumeta japonica</name>
    <dbReference type="NCBI Taxonomy" id="151549"/>
    <lineage>
        <taxon>Eukaryota</taxon>
        <taxon>Metazoa</taxon>
        <taxon>Ecdysozoa</taxon>
        <taxon>Arthropoda</taxon>
        <taxon>Hexapoda</taxon>
        <taxon>Insecta</taxon>
        <taxon>Pterygota</taxon>
        <taxon>Neoptera</taxon>
        <taxon>Endopterygota</taxon>
        <taxon>Lepidoptera</taxon>
        <taxon>Glossata</taxon>
        <taxon>Ditrysia</taxon>
        <taxon>Tineoidea</taxon>
        <taxon>Psychidae</taxon>
        <taxon>Oiketicinae</taxon>
        <taxon>Eumeta</taxon>
    </lineage>
</organism>
<dbReference type="InterPro" id="IPR027417">
    <property type="entry name" value="P-loop_NTPase"/>
</dbReference>
<dbReference type="AlphaFoldDB" id="A0A4C1Y8C2"/>
<sequence length="198" mass="22038">MRNKQSVREDQNKKNPLHDPIVITARCTKVVLDERILKMVEAIARCQASGDACENWVEPNITRVNGVPGCRKTTNPMDVAYALNEVYNDIYSSKIQGFGKGEGSCILTIHEAQGLTSQGTIIVRTTTKQKLHDSVSYGVVAITRHTVSCLYSTDDGDDPVYRFVNRALAASDERIYKNNAKMAIQNRDSMVMTVLANR</sequence>
<evidence type="ECO:0000313" key="2">
    <source>
        <dbReference type="EMBL" id="GBP71563.1"/>
    </source>
</evidence>
<dbReference type="EMBL" id="BGZK01001113">
    <property type="protein sequence ID" value="GBP71563.1"/>
    <property type="molecule type" value="Genomic_DNA"/>
</dbReference>
<name>A0A4C1Y8C2_EUMVA</name>
<feature type="domain" description="(+)RNA virus helicase C-terminal" evidence="1">
    <location>
        <begin position="80"/>
        <end position="151"/>
    </location>
</feature>
<comment type="caution">
    <text evidence="2">The sequence shown here is derived from an EMBL/GenBank/DDBJ whole genome shotgun (WGS) entry which is preliminary data.</text>
</comment>
<dbReference type="Proteomes" id="UP000299102">
    <property type="component" value="Unassembled WGS sequence"/>
</dbReference>
<gene>
    <name evidence="2" type="ORF">EVAR_42028_1</name>
</gene>
<dbReference type="OrthoDB" id="9995375at2759"/>
<keyword evidence="3" id="KW-1185">Reference proteome</keyword>